<gene>
    <name evidence="3" type="ORF">CVV68_06150</name>
</gene>
<dbReference type="Proteomes" id="UP000247832">
    <property type="component" value="Unassembled WGS sequence"/>
</dbReference>
<feature type="transmembrane region" description="Helical" evidence="2">
    <location>
        <begin position="321"/>
        <end position="342"/>
    </location>
</feature>
<feature type="transmembrane region" description="Helical" evidence="2">
    <location>
        <begin position="231"/>
        <end position="250"/>
    </location>
</feature>
<protein>
    <submittedName>
        <fullName evidence="3">TIGR01906 family membrane protein</fullName>
    </submittedName>
</protein>
<dbReference type="OrthoDB" id="4804608at2"/>
<evidence type="ECO:0000313" key="3">
    <source>
        <dbReference type="EMBL" id="PYI68533.1"/>
    </source>
</evidence>
<name>A0A2V5LFB1_9MICC</name>
<evidence type="ECO:0000313" key="4">
    <source>
        <dbReference type="Proteomes" id="UP000247832"/>
    </source>
</evidence>
<keyword evidence="2" id="KW-0812">Transmembrane</keyword>
<dbReference type="EMBL" id="QJVD01000005">
    <property type="protein sequence ID" value="PYI68533.1"/>
    <property type="molecule type" value="Genomic_DNA"/>
</dbReference>
<evidence type="ECO:0000256" key="2">
    <source>
        <dbReference type="SAM" id="Phobius"/>
    </source>
</evidence>
<dbReference type="AlphaFoldDB" id="A0A2V5LFB1"/>
<evidence type="ECO:0000256" key="1">
    <source>
        <dbReference type="SAM" id="MobiDB-lite"/>
    </source>
</evidence>
<dbReference type="NCBIfam" id="TIGR01906">
    <property type="entry name" value="integ_TIGR01906"/>
    <property type="match status" value="1"/>
</dbReference>
<feature type="transmembrane region" description="Helical" evidence="2">
    <location>
        <begin position="137"/>
        <end position="163"/>
    </location>
</feature>
<keyword evidence="2" id="KW-1133">Transmembrane helix</keyword>
<reference evidence="3 4" key="1">
    <citation type="submission" date="2018-05" db="EMBL/GenBank/DDBJ databases">
        <title>Genetic diversity of glacier-inhabiting Cryobacterium bacteria in China and description of Cryobacterium mengkeensis sp. nov. and Arthrobacter glacialis sp. nov.</title>
        <authorList>
            <person name="Liu Q."/>
            <person name="Xin Y.-H."/>
        </authorList>
    </citation>
    <scope>NUCLEOTIDE SEQUENCE [LARGE SCALE GENOMIC DNA]</scope>
    <source>
        <strain evidence="3 4">LI2</strain>
    </source>
</reference>
<proteinExistence type="predicted"/>
<organism evidence="3 4">
    <name type="scientific">Arthrobacter livingstonensis</name>
    <dbReference type="NCBI Taxonomy" id="670078"/>
    <lineage>
        <taxon>Bacteria</taxon>
        <taxon>Bacillati</taxon>
        <taxon>Actinomycetota</taxon>
        <taxon>Actinomycetes</taxon>
        <taxon>Micrococcales</taxon>
        <taxon>Micrococcaceae</taxon>
        <taxon>Arthrobacter</taxon>
    </lineage>
</organism>
<comment type="caution">
    <text evidence="3">The sequence shown here is derived from an EMBL/GenBank/DDBJ whole genome shotgun (WGS) entry which is preliminary data.</text>
</comment>
<feature type="compositionally biased region" description="Low complexity" evidence="1">
    <location>
        <begin position="18"/>
        <end position="87"/>
    </location>
</feature>
<keyword evidence="2" id="KW-0472">Membrane</keyword>
<feature type="transmembrane region" description="Helical" evidence="2">
    <location>
        <begin position="262"/>
        <end position="284"/>
    </location>
</feature>
<accession>A0A2V5LFB1</accession>
<dbReference type="Pfam" id="PF07314">
    <property type="entry name" value="Lit"/>
    <property type="match status" value="1"/>
</dbReference>
<dbReference type="InterPro" id="IPR010178">
    <property type="entry name" value="Lit"/>
</dbReference>
<feature type="region of interest" description="Disordered" evidence="1">
    <location>
        <begin position="1"/>
        <end position="87"/>
    </location>
</feature>
<keyword evidence="4" id="KW-1185">Reference proteome</keyword>
<sequence>MPKWPSEAESGSAAETGPTASTAAAKTEPAASSTPAAAASPSAAKAEPAATTAAAAVTAPSTQAAKPAPAAVSAPAAKPGPAAKAGPVAEAKPEVFVEQSPTTMLQVRPPQEEVDRRVAAREQAANTKPVLPRVFQVLLAVFYPVVLLVLAIRLVTTNAFLWVEYHRPGFPADSFGFSTDDRLTYGSYTVDYLLNFAGPRYLGGLVNDKGVPLFLEREVAHMADVKSLIDLAFLLGLVLAIVMVIGIIYLSRRSVGGVRRGLFAGSIATLVLIIALGVLALMGWETFFTDFHKVFFANGTWTFYTDDTLIRLFPSQFWSDGGIFIGAFVLVVSSLTLAFTWPTKDRRQAVTRAKRPGRRAAAQ</sequence>